<evidence type="ECO:0000256" key="4">
    <source>
        <dbReference type="RuleBase" id="RU000509"/>
    </source>
</evidence>
<dbReference type="PANTHER" id="PTHR31352:SF3">
    <property type="entry name" value="INACTIVE BETA-AMYLASE 9"/>
    <property type="match status" value="1"/>
</dbReference>
<evidence type="ECO:0000256" key="5">
    <source>
        <dbReference type="SAM" id="MobiDB-lite"/>
    </source>
</evidence>
<keyword evidence="4" id="KW-0326">Glycosidase</keyword>
<dbReference type="Gene3D" id="3.20.20.80">
    <property type="entry name" value="Glycosidases"/>
    <property type="match status" value="1"/>
</dbReference>
<dbReference type="InterPro" id="IPR001554">
    <property type="entry name" value="Glyco_hydro_14"/>
</dbReference>
<dbReference type="Gramene" id="TVT97986">
    <property type="protein sequence ID" value="TVT97986"/>
    <property type="gene ID" value="EJB05_56701"/>
</dbReference>
<proteinExistence type="inferred from homology"/>
<dbReference type="OrthoDB" id="1660156at2759"/>
<comment type="caution">
    <text evidence="6">The sequence shown here is derived from an EMBL/GenBank/DDBJ whole genome shotgun (WGS) entry which is preliminary data.</text>
</comment>
<dbReference type="GO" id="GO:0000272">
    <property type="term" value="P:polysaccharide catabolic process"/>
    <property type="evidence" value="ECO:0007669"/>
    <property type="project" value="UniProtKB-KW"/>
</dbReference>
<keyword evidence="3 4" id="KW-0624">Polysaccharide degradation</keyword>
<evidence type="ECO:0000313" key="6">
    <source>
        <dbReference type="EMBL" id="TVT97986.1"/>
    </source>
</evidence>
<dbReference type="InterPro" id="IPR017853">
    <property type="entry name" value="GH"/>
</dbReference>
<dbReference type="AlphaFoldDB" id="A0A5J9SGM1"/>
<keyword evidence="2 4" id="KW-0119">Carbohydrate metabolism</keyword>
<dbReference type="PANTHER" id="PTHR31352">
    <property type="entry name" value="BETA-AMYLASE 1, CHLOROPLASTIC"/>
    <property type="match status" value="1"/>
</dbReference>
<evidence type="ECO:0000313" key="7">
    <source>
        <dbReference type="Proteomes" id="UP000324897"/>
    </source>
</evidence>
<comment type="similarity">
    <text evidence="1 4">Belongs to the glycosyl hydrolase 14 family.</text>
</comment>
<dbReference type="GO" id="GO:0016161">
    <property type="term" value="F:beta-amylase activity"/>
    <property type="evidence" value="ECO:0007669"/>
    <property type="project" value="UniProtKB-EC"/>
</dbReference>
<keyword evidence="4" id="KW-0378">Hydrolase</keyword>
<comment type="catalytic activity">
    <reaction evidence="4">
        <text>Hydrolysis of (1-&gt;4)-alpha-D-glucosidic linkages in polysaccharides so as to remove successive maltose units from the non-reducing ends of the chains.</text>
        <dbReference type="EC" id="3.2.1.2"/>
    </reaction>
</comment>
<feature type="region of interest" description="Disordered" evidence="5">
    <location>
        <begin position="508"/>
        <end position="529"/>
    </location>
</feature>
<dbReference type="EC" id="3.2.1.2" evidence="4"/>
<protein>
    <recommendedName>
        <fullName evidence="4">Beta-amylase</fullName>
        <ecNumber evidence="4">3.2.1.2</ecNumber>
    </recommendedName>
</protein>
<keyword evidence="7" id="KW-1185">Reference proteome</keyword>
<dbReference type="SUPFAM" id="SSF51445">
    <property type="entry name" value="(Trans)glycosidases"/>
    <property type="match status" value="1"/>
</dbReference>
<dbReference type="PRINTS" id="PR00750">
    <property type="entry name" value="BETAAMYLASE"/>
</dbReference>
<dbReference type="Proteomes" id="UP000324897">
    <property type="component" value="Unassembled WGS sequence"/>
</dbReference>
<evidence type="ECO:0000256" key="2">
    <source>
        <dbReference type="ARBA" id="ARBA00023277"/>
    </source>
</evidence>
<evidence type="ECO:0000256" key="1">
    <source>
        <dbReference type="ARBA" id="ARBA00005652"/>
    </source>
</evidence>
<accession>A0A5J9SGM1</accession>
<reference evidence="6 7" key="1">
    <citation type="journal article" date="2019" name="Sci. Rep.">
        <title>A high-quality genome of Eragrostis curvula grass provides insights into Poaceae evolution and supports new strategies to enhance forage quality.</title>
        <authorList>
            <person name="Carballo J."/>
            <person name="Santos B.A.C.M."/>
            <person name="Zappacosta D."/>
            <person name="Garbus I."/>
            <person name="Selva J.P."/>
            <person name="Gallo C.A."/>
            <person name="Diaz A."/>
            <person name="Albertini E."/>
            <person name="Caccamo M."/>
            <person name="Echenique V."/>
        </authorList>
    </citation>
    <scope>NUCLEOTIDE SEQUENCE [LARGE SCALE GENOMIC DNA]</scope>
    <source>
        <strain evidence="7">cv. Victoria</strain>
        <tissue evidence="6">Leaf</tissue>
    </source>
</reference>
<sequence length="529" mass="57758">METVPMMMQHAAAASVRRRQGLEYGRGANSVTFGPMRQGGSGRNLIRATGIGRFFGHGSGEHSNKNHDVDDMAPARLFVGLPIDSVTDGATVNSAAAVAAGIRAVRLLGADGVELPVFWSVVQPLSPDRFSWAGYQAVAEMVRAEGLSLRVSLRCHGSPGAGVPTIPSWVKGAGADDPDIFFTDRSGARHDCLSFAIDDLPVIHGKSPLELYEGFFRSFAAAFDDFFGSTITDVTIGLGANGVLRYPSYPPGSDGARFTGVGEFQCYDKYMLARLRHHAAESGNAMWGNSGPHDAPRYHESPDACGFFREQGGSWETPYGNFFLSWYTSHLVSHGDRVLGTASAVFRDKPVELSAKIPFMHWWHGARSRPAEAAAGFYKPNKKNGYSPVAKMFARHGCAMVVPGMDVCMNKQHHSTGSSPDKLLVQIKNACRRYCVRIAGENASLVMTHTSSFSRMRSNILTTERMRPCHFTYQRMGAEFFSPEHFPQFMEFLRSVVCGEWDEDDAAGDDEREMALSGGANDAREARTA</sequence>
<dbReference type="Pfam" id="PF01373">
    <property type="entry name" value="Glyco_hydro_14"/>
    <property type="match status" value="1"/>
</dbReference>
<organism evidence="6 7">
    <name type="scientific">Eragrostis curvula</name>
    <name type="common">weeping love grass</name>
    <dbReference type="NCBI Taxonomy" id="38414"/>
    <lineage>
        <taxon>Eukaryota</taxon>
        <taxon>Viridiplantae</taxon>
        <taxon>Streptophyta</taxon>
        <taxon>Embryophyta</taxon>
        <taxon>Tracheophyta</taxon>
        <taxon>Spermatophyta</taxon>
        <taxon>Magnoliopsida</taxon>
        <taxon>Liliopsida</taxon>
        <taxon>Poales</taxon>
        <taxon>Poaceae</taxon>
        <taxon>PACMAD clade</taxon>
        <taxon>Chloridoideae</taxon>
        <taxon>Eragrostideae</taxon>
        <taxon>Eragrostidinae</taxon>
        <taxon>Eragrostis</taxon>
    </lineage>
</organism>
<gene>
    <name evidence="6" type="ORF">EJB05_56701</name>
</gene>
<name>A0A5J9SGM1_9POAL</name>
<dbReference type="EMBL" id="RWGY01000913">
    <property type="protein sequence ID" value="TVT97986.1"/>
    <property type="molecule type" value="Genomic_DNA"/>
</dbReference>
<evidence type="ECO:0000256" key="3">
    <source>
        <dbReference type="ARBA" id="ARBA00023326"/>
    </source>
</evidence>